<evidence type="ECO:0000313" key="1">
    <source>
        <dbReference type="EMBL" id="EFM12907.1"/>
    </source>
</evidence>
<dbReference type="Proteomes" id="UP000005387">
    <property type="component" value="Unassembled WGS sequence"/>
</dbReference>
<evidence type="ECO:0008006" key="3">
    <source>
        <dbReference type="Google" id="ProtNLM"/>
    </source>
</evidence>
<accession>E0I3P3</accession>
<reference evidence="1 2" key="1">
    <citation type="submission" date="2010-07" db="EMBL/GenBank/DDBJ databases">
        <title>The draft genome of Paenibacillus curdlanolyticus YK9.</title>
        <authorList>
            <consortium name="US DOE Joint Genome Institute (JGI-PGF)"/>
            <person name="Lucas S."/>
            <person name="Copeland A."/>
            <person name="Lapidus A."/>
            <person name="Cheng J.-F."/>
            <person name="Bruce D."/>
            <person name="Goodwin L."/>
            <person name="Pitluck S."/>
            <person name="Land M.L."/>
            <person name="Hauser L."/>
            <person name="Chang Y.-J."/>
            <person name="Jeffries C."/>
            <person name="Anderson I.J."/>
            <person name="Johnson E."/>
            <person name="Loganathan U."/>
            <person name="Mulhopadhyay B."/>
            <person name="Kyrpides N."/>
            <person name="Woyke T.J."/>
        </authorList>
    </citation>
    <scope>NUCLEOTIDE SEQUENCE [LARGE SCALE GENOMIC DNA]</scope>
    <source>
        <strain evidence="1 2">YK9</strain>
    </source>
</reference>
<protein>
    <recommendedName>
        <fullName evidence="3">YgiT-type zinc finger protein</fullName>
    </recommendedName>
</protein>
<dbReference type="OrthoDB" id="2974439at2"/>
<name>E0I3P3_9BACL</name>
<dbReference type="EMBL" id="AEDD01000001">
    <property type="protein sequence ID" value="EFM12907.1"/>
    <property type="molecule type" value="Genomic_DNA"/>
</dbReference>
<keyword evidence="2" id="KW-1185">Reference proteome</keyword>
<evidence type="ECO:0000313" key="2">
    <source>
        <dbReference type="Proteomes" id="UP000005387"/>
    </source>
</evidence>
<organism evidence="1 2">
    <name type="scientific">Paenibacillus curdlanolyticus YK9</name>
    <dbReference type="NCBI Taxonomy" id="717606"/>
    <lineage>
        <taxon>Bacteria</taxon>
        <taxon>Bacillati</taxon>
        <taxon>Bacillota</taxon>
        <taxon>Bacilli</taxon>
        <taxon>Bacillales</taxon>
        <taxon>Paenibacillaceae</taxon>
        <taxon>Paenibacillus</taxon>
    </lineage>
</organism>
<dbReference type="STRING" id="717606.PaecuDRAFT_0418"/>
<sequence>MQKLCMCGEMMKMKLRTVIYSGKVEIDNVPVYSCKVCSRSEVFPVVKPDLTGLIGKLGAHPDKQIFRFNEWNEWANLLVEACNGKRKEPDTSAVDKLVAERIDMLLDLYSLAEKLGDADWKEDLAKRLAQISHSASLHRRVPTL</sequence>
<gene>
    <name evidence="1" type="ORF">PaecuDRAFT_0418</name>
</gene>
<dbReference type="eggNOG" id="ENOG503396S">
    <property type="taxonomic scope" value="Bacteria"/>
</dbReference>
<dbReference type="AlphaFoldDB" id="E0I3P3"/>
<proteinExistence type="predicted"/>